<dbReference type="Gene3D" id="3.30.565.10">
    <property type="entry name" value="Histidine kinase-like ATPase, C-terminal domain"/>
    <property type="match status" value="1"/>
</dbReference>
<dbReference type="PRINTS" id="PR00344">
    <property type="entry name" value="BCTRLSENSOR"/>
</dbReference>
<dbReference type="InterPro" id="IPR005467">
    <property type="entry name" value="His_kinase_dom"/>
</dbReference>
<feature type="non-terminal residue" evidence="8">
    <location>
        <position position="1"/>
    </location>
</feature>
<evidence type="ECO:0000256" key="3">
    <source>
        <dbReference type="ARBA" id="ARBA00022553"/>
    </source>
</evidence>
<dbReference type="GO" id="GO:0004721">
    <property type="term" value="F:phosphoprotein phosphatase activity"/>
    <property type="evidence" value="ECO:0007669"/>
    <property type="project" value="TreeGrafter"/>
</dbReference>
<accession>K1T403</accession>
<keyword evidence="5 8" id="KW-0418">Kinase</keyword>
<comment type="catalytic activity">
    <reaction evidence="1">
        <text>ATP + protein L-histidine = ADP + protein N-phospho-L-histidine.</text>
        <dbReference type="EC" id="2.7.13.3"/>
    </reaction>
</comment>
<proteinExistence type="predicted"/>
<evidence type="ECO:0000256" key="5">
    <source>
        <dbReference type="ARBA" id="ARBA00022777"/>
    </source>
</evidence>
<dbReference type="SUPFAM" id="SSF55874">
    <property type="entry name" value="ATPase domain of HSP90 chaperone/DNA topoisomerase II/histidine kinase"/>
    <property type="match status" value="1"/>
</dbReference>
<dbReference type="GO" id="GO:0016036">
    <property type="term" value="P:cellular response to phosphate starvation"/>
    <property type="evidence" value="ECO:0007669"/>
    <property type="project" value="TreeGrafter"/>
</dbReference>
<keyword evidence="3" id="KW-0597">Phosphoprotein</keyword>
<evidence type="ECO:0000256" key="1">
    <source>
        <dbReference type="ARBA" id="ARBA00000085"/>
    </source>
</evidence>
<dbReference type="PROSITE" id="PS50109">
    <property type="entry name" value="HIS_KIN"/>
    <property type="match status" value="1"/>
</dbReference>
<evidence type="ECO:0000256" key="2">
    <source>
        <dbReference type="ARBA" id="ARBA00012438"/>
    </source>
</evidence>
<comment type="caution">
    <text evidence="8">The sequence shown here is derived from an EMBL/GenBank/DDBJ whole genome shotgun (WGS) entry which is preliminary data.</text>
</comment>
<dbReference type="SMART" id="SM00387">
    <property type="entry name" value="HATPase_c"/>
    <property type="match status" value="1"/>
</dbReference>
<dbReference type="GO" id="GO:0000155">
    <property type="term" value="F:phosphorelay sensor kinase activity"/>
    <property type="evidence" value="ECO:0007669"/>
    <property type="project" value="TreeGrafter"/>
</dbReference>
<evidence type="ECO:0000259" key="7">
    <source>
        <dbReference type="PROSITE" id="PS50109"/>
    </source>
</evidence>
<evidence type="ECO:0000313" key="8">
    <source>
        <dbReference type="EMBL" id="EKC60935.1"/>
    </source>
</evidence>
<keyword evidence="4" id="KW-0808">Transferase</keyword>
<dbReference type="InterPro" id="IPR036890">
    <property type="entry name" value="HATPase_C_sf"/>
</dbReference>
<gene>
    <name evidence="8" type="ORF">OBE_08727</name>
</gene>
<keyword evidence="6" id="KW-0902">Two-component regulatory system</keyword>
<organism evidence="8">
    <name type="scientific">human gut metagenome</name>
    <dbReference type="NCBI Taxonomy" id="408170"/>
    <lineage>
        <taxon>unclassified sequences</taxon>
        <taxon>metagenomes</taxon>
        <taxon>organismal metagenomes</taxon>
    </lineage>
</organism>
<protein>
    <recommendedName>
        <fullName evidence="2">histidine kinase</fullName>
        <ecNumber evidence="2">2.7.13.3</ecNumber>
    </recommendedName>
</protein>
<dbReference type="EC" id="2.7.13.3" evidence="2"/>
<dbReference type="InterPro" id="IPR003594">
    <property type="entry name" value="HATPase_dom"/>
</dbReference>
<sequence length="138" mass="15373">RKEKQNVECYVTADVPPIEADKNGIERVILNVLSNAVKYTQEEGIIKIYVGFVYNDAYIKVIDNGIGIPKEDLARVFERFYRVDKARSREMGGTGLGLSIAKEIIEQNNGSIDIKSELGKGTEVVIRIPAVKKGTENE</sequence>
<dbReference type="FunFam" id="3.30.565.10:FF:000006">
    <property type="entry name" value="Sensor histidine kinase WalK"/>
    <property type="match status" value="1"/>
</dbReference>
<dbReference type="PANTHER" id="PTHR45453">
    <property type="entry name" value="PHOSPHATE REGULON SENSOR PROTEIN PHOR"/>
    <property type="match status" value="1"/>
</dbReference>
<name>K1T403_9ZZZZ</name>
<dbReference type="InterPro" id="IPR004358">
    <property type="entry name" value="Sig_transdc_His_kin-like_C"/>
</dbReference>
<reference evidence="8" key="1">
    <citation type="journal article" date="2013" name="Environ. Microbiol.">
        <title>Microbiota from the distal guts of lean and obese adolescents exhibit partial functional redundancy besides clear differences in community structure.</title>
        <authorList>
            <person name="Ferrer M."/>
            <person name="Ruiz A."/>
            <person name="Lanza F."/>
            <person name="Haange S.B."/>
            <person name="Oberbach A."/>
            <person name="Till H."/>
            <person name="Bargiela R."/>
            <person name="Campoy C."/>
            <person name="Segura M.T."/>
            <person name="Richter M."/>
            <person name="von Bergen M."/>
            <person name="Seifert J."/>
            <person name="Suarez A."/>
        </authorList>
    </citation>
    <scope>NUCLEOTIDE SEQUENCE</scope>
</reference>
<dbReference type="Pfam" id="PF02518">
    <property type="entry name" value="HATPase_c"/>
    <property type="match status" value="1"/>
</dbReference>
<dbReference type="AlphaFoldDB" id="K1T403"/>
<dbReference type="GO" id="GO:0005886">
    <property type="term" value="C:plasma membrane"/>
    <property type="evidence" value="ECO:0007669"/>
    <property type="project" value="TreeGrafter"/>
</dbReference>
<evidence type="ECO:0000256" key="6">
    <source>
        <dbReference type="ARBA" id="ARBA00023012"/>
    </source>
</evidence>
<evidence type="ECO:0000256" key="4">
    <source>
        <dbReference type="ARBA" id="ARBA00022679"/>
    </source>
</evidence>
<dbReference type="CDD" id="cd00075">
    <property type="entry name" value="HATPase"/>
    <property type="match status" value="1"/>
</dbReference>
<dbReference type="PANTHER" id="PTHR45453:SF1">
    <property type="entry name" value="PHOSPHATE REGULON SENSOR PROTEIN PHOR"/>
    <property type="match status" value="1"/>
</dbReference>
<dbReference type="InterPro" id="IPR050351">
    <property type="entry name" value="BphY/WalK/GraS-like"/>
</dbReference>
<feature type="domain" description="Histidine kinase" evidence="7">
    <location>
        <begin position="1"/>
        <end position="132"/>
    </location>
</feature>
<dbReference type="EMBL" id="AJWZ01006027">
    <property type="protein sequence ID" value="EKC60935.1"/>
    <property type="molecule type" value="Genomic_DNA"/>
</dbReference>